<accession>A0A0E9XH30</accession>
<proteinExistence type="predicted"/>
<organism evidence="1">
    <name type="scientific">Anguilla anguilla</name>
    <name type="common">European freshwater eel</name>
    <name type="synonym">Muraena anguilla</name>
    <dbReference type="NCBI Taxonomy" id="7936"/>
    <lineage>
        <taxon>Eukaryota</taxon>
        <taxon>Metazoa</taxon>
        <taxon>Chordata</taxon>
        <taxon>Craniata</taxon>
        <taxon>Vertebrata</taxon>
        <taxon>Euteleostomi</taxon>
        <taxon>Actinopterygii</taxon>
        <taxon>Neopterygii</taxon>
        <taxon>Teleostei</taxon>
        <taxon>Anguilliformes</taxon>
        <taxon>Anguillidae</taxon>
        <taxon>Anguilla</taxon>
    </lineage>
</organism>
<dbReference type="AlphaFoldDB" id="A0A0E9XH30"/>
<dbReference type="EMBL" id="GBXM01006545">
    <property type="protein sequence ID" value="JAI02033.1"/>
    <property type="molecule type" value="Transcribed_RNA"/>
</dbReference>
<sequence length="38" mass="4548">MTNFFRVNMKKLVSLSNCYECHMYCIKNFAQSFATDVY</sequence>
<name>A0A0E9XH30_ANGAN</name>
<reference evidence="1" key="1">
    <citation type="submission" date="2014-11" db="EMBL/GenBank/DDBJ databases">
        <authorList>
            <person name="Amaro Gonzalez C."/>
        </authorList>
    </citation>
    <scope>NUCLEOTIDE SEQUENCE</scope>
</reference>
<reference evidence="1" key="2">
    <citation type="journal article" date="2015" name="Fish Shellfish Immunol.">
        <title>Early steps in the European eel (Anguilla anguilla)-Vibrio vulnificus interaction in the gills: Role of the RtxA13 toxin.</title>
        <authorList>
            <person name="Callol A."/>
            <person name="Pajuelo D."/>
            <person name="Ebbesson L."/>
            <person name="Teles M."/>
            <person name="MacKenzie S."/>
            <person name="Amaro C."/>
        </authorList>
    </citation>
    <scope>NUCLEOTIDE SEQUENCE</scope>
</reference>
<protein>
    <submittedName>
        <fullName evidence="1">Uncharacterized protein</fullName>
    </submittedName>
</protein>
<evidence type="ECO:0000313" key="1">
    <source>
        <dbReference type="EMBL" id="JAI02033.1"/>
    </source>
</evidence>